<evidence type="ECO:0000313" key="3">
    <source>
        <dbReference type="EMBL" id="MEW9502964.1"/>
    </source>
</evidence>
<dbReference type="PANTHER" id="PTHR33169">
    <property type="entry name" value="PADR-FAMILY TRANSCRIPTIONAL REGULATOR"/>
    <property type="match status" value="1"/>
</dbReference>
<dbReference type="Gene3D" id="1.10.10.10">
    <property type="entry name" value="Winged helix-like DNA-binding domain superfamily/Winged helix DNA-binding domain"/>
    <property type="match status" value="1"/>
</dbReference>
<evidence type="ECO:0000256" key="1">
    <source>
        <dbReference type="ARBA" id="ARBA00023125"/>
    </source>
</evidence>
<dbReference type="InterPro" id="IPR052509">
    <property type="entry name" value="Metal_resp_DNA-bind_regulator"/>
</dbReference>
<sequence length="105" mass="12601">MDKEQWKGSVEFIVLSLIRKKDMYGFMMINTVNKIREAYQLSEGTLYSILKRLERKGYIESYWGDETQGGRRKYYRITEEGKDLHHNKMQSWIDINNIISTLNEE</sequence>
<organism evidence="3 4">
    <name type="scientific">Jeotgalibacillus marinus</name>
    <dbReference type="NCBI Taxonomy" id="86667"/>
    <lineage>
        <taxon>Bacteria</taxon>
        <taxon>Bacillati</taxon>
        <taxon>Bacillota</taxon>
        <taxon>Bacilli</taxon>
        <taxon>Bacillales</taxon>
        <taxon>Caryophanaceae</taxon>
        <taxon>Jeotgalibacillus</taxon>
    </lineage>
</organism>
<keyword evidence="1" id="KW-0238">DNA-binding</keyword>
<comment type="caution">
    <text evidence="3">The sequence shown here is derived from an EMBL/GenBank/DDBJ whole genome shotgun (WGS) entry which is preliminary data.</text>
</comment>
<dbReference type="RefSeq" id="WP_367780451.1">
    <property type="nucleotide sequence ID" value="NZ_JBFMIA010000019.1"/>
</dbReference>
<dbReference type="PANTHER" id="PTHR33169:SF25">
    <property type="entry name" value="DNA-BINDING PROTEIN YIZB-RELATED"/>
    <property type="match status" value="1"/>
</dbReference>
<feature type="domain" description="Transcription regulator PadR N-terminal" evidence="2">
    <location>
        <begin position="14"/>
        <end position="83"/>
    </location>
</feature>
<keyword evidence="4" id="KW-1185">Reference proteome</keyword>
<dbReference type="InterPro" id="IPR036388">
    <property type="entry name" value="WH-like_DNA-bd_sf"/>
</dbReference>
<dbReference type="EMBL" id="JBFMIA010000019">
    <property type="protein sequence ID" value="MEW9502964.1"/>
    <property type="molecule type" value="Genomic_DNA"/>
</dbReference>
<dbReference type="SUPFAM" id="SSF46785">
    <property type="entry name" value="Winged helix' DNA-binding domain"/>
    <property type="match status" value="1"/>
</dbReference>
<dbReference type="Proteomes" id="UP001556040">
    <property type="component" value="Unassembled WGS sequence"/>
</dbReference>
<dbReference type="CDD" id="cd00090">
    <property type="entry name" value="HTH_ARSR"/>
    <property type="match status" value="1"/>
</dbReference>
<dbReference type="InterPro" id="IPR036390">
    <property type="entry name" value="WH_DNA-bd_sf"/>
</dbReference>
<name>A0ABV3Q6K8_9BACL</name>
<accession>A0ABV3Q6K8</accession>
<evidence type="ECO:0000259" key="2">
    <source>
        <dbReference type="Pfam" id="PF03551"/>
    </source>
</evidence>
<protein>
    <submittedName>
        <fullName evidence="3">PadR family transcriptional regulator</fullName>
    </submittedName>
</protein>
<evidence type="ECO:0000313" key="4">
    <source>
        <dbReference type="Proteomes" id="UP001556040"/>
    </source>
</evidence>
<dbReference type="Pfam" id="PF03551">
    <property type="entry name" value="PadR"/>
    <property type="match status" value="1"/>
</dbReference>
<gene>
    <name evidence="3" type="ORF">AB1471_14305</name>
</gene>
<proteinExistence type="predicted"/>
<dbReference type="InterPro" id="IPR005149">
    <property type="entry name" value="Tscrpt_reg_PadR_N"/>
</dbReference>
<reference evidence="3 4" key="1">
    <citation type="journal article" date="1979" name="Int. J. Syst. Evol. Microbiol.">
        <title>Bacillus globisporus subsp. marinus subsp. nov.</title>
        <authorList>
            <person name="Liu H."/>
        </authorList>
    </citation>
    <scope>NUCLEOTIDE SEQUENCE [LARGE SCALE GENOMIC DNA]</scope>
    <source>
        <strain evidence="3 4">DSM 1297</strain>
    </source>
</reference>
<dbReference type="InterPro" id="IPR011991">
    <property type="entry name" value="ArsR-like_HTH"/>
</dbReference>